<protein>
    <submittedName>
        <fullName evidence="2">Uncharacterized protein</fullName>
    </submittedName>
</protein>
<keyword evidence="1" id="KW-0472">Membrane</keyword>
<dbReference type="PANTHER" id="PTHR35896">
    <property type="entry name" value="IG-LIKE DOMAIN-CONTAINING PROTEIN"/>
    <property type="match status" value="1"/>
</dbReference>
<name>A0A5N7CCZ4_PETAA</name>
<dbReference type="EMBL" id="SPNV01000007">
    <property type="protein sequence ID" value="KAF5866571.1"/>
    <property type="molecule type" value="Genomic_DNA"/>
</dbReference>
<keyword evidence="1" id="KW-0812">Transmembrane</keyword>
<reference evidence="2" key="2">
    <citation type="submission" date="2019-04" db="EMBL/GenBank/DDBJ databases">
        <title>Friends and foes A comparative genomics studyof 23 Aspergillus species from section Flavi.</title>
        <authorList>
            <consortium name="DOE Joint Genome Institute"/>
            <person name="Kjaerbolling I."/>
            <person name="Vesth T."/>
            <person name="Frisvad J.C."/>
            <person name="Nybo J.L."/>
            <person name="Theobald S."/>
            <person name="Kildgaard S."/>
            <person name="Isbrandt T."/>
            <person name="Kuo A."/>
            <person name="Sato A."/>
            <person name="Lyhne E.K."/>
            <person name="Kogle M.E."/>
            <person name="Wiebenga A."/>
            <person name="Kun R.S."/>
            <person name="Lubbers R.J."/>
            <person name="Makela M.R."/>
            <person name="Barry K."/>
            <person name="Chovatia M."/>
            <person name="Clum A."/>
            <person name="Daum C."/>
            <person name="Haridas S."/>
            <person name="He G."/>
            <person name="LaButti K."/>
            <person name="Lipzen A."/>
            <person name="Mondo S."/>
            <person name="Riley R."/>
            <person name="Salamov A."/>
            <person name="Simmons B.A."/>
            <person name="Magnuson J.K."/>
            <person name="Henrissat B."/>
            <person name="Mortensen U.H."/>
            <person name="Larsen T.O."/>
            <person name="Devries R.P."/>
            <person name="Grigoriev I.V."/>
            <person name="Machida M."/>
            <person name="Baker S.E."/>
            <person name="Andersen M.R."/>
        </authorList>
    </citation>
    <scope>NUCLEOTIDE SEQUENCE [LARGE SCALE GENOMIC DNA]</scope>
    <source>
        <strain evidence="2">IBT 14317</strain>
    </source>
</reference>
<reference evidence="3 4" key="1">
    <citation type="submission" date="2019-04" db="EMBL/GenBank/DDBJ databases">
        <title>Aspergillus burnettii sp. nov., novel species from soil in southeast Queensland.</title>
        <authorList>
            <person name="Gilchrist C.L.M."/>
            <person name="Pitt J.I."/>
            <person name="Lange L."/>
            <person name="Lacey H.J."/>
            <person name="Vuong D."/>
            <person name="Midgley D.J."/>
            <person name="Greenfield P."/>
            <person name="Bradbury M."/>
            <person name="Lacey E."/>
            <person name="Busk P.K."/>
            <person name="Pilgaard B."/>
            <person name="Chooi Y.H."/>
            <person name="Piggott A.M."/>
        </authorList>
    </citation>
    <scope>NUCLEOTIDE SEQUENCE [LARGE SCALE GENOMIC DNA]</scope>
    <source>
        <strain evidence="3 4">FRR 5400</strain>
    </source>
</reference>
<organism evidence="2">
    <name type="scientific">Petromyces alliaceus</name>
    <name type="common">Aspergillus alliaceus</name>
    <dbReference type="NCBI Taxonomy" id="209559"/>
    <lineage>
        <taxon>Eukaryota</taxon>
        <taxon>Fungi</taxon>
        <taxon>Dikarya</taxon>
        <taxon>Ascomycota</taxon>
        <taxon>Pezizomycotina</taxon>
        <taxon>Eurotiomycetes</taxon>
        <taxon>Eurotiomycetidae</taxon>
        <taxon>Eurotiales</taxon>
        <taxon>Aspergillaceae</taxon>
        <taxon>Aspergillus</taxon>
        <taxon>Aspergillus subgen. Circumdati</taxon>
    </lineage>
</organism>
<dbReference type="EMBL" id="ML735243">
    <property type="protein sequence ID" value="KAE8391727.1"/>
    <property type="molecule type" value="Genomic_DNA"/>
</dbReference>
<evidence type="ECO:0000313" key="3">
    <source>
        <dbReference type="EMBL" id="KAF5866571.1"/>
    </source>
</evidence>
<accession>A0A8H6AG18</accession>
<dbReference type="AlphaFoldDB" id="A0A5N7CCZ4"/>
<dbReference type="OrthoDB" id="3501153at2759"/>
<evidence type="ECO:0000313" key="2">
    <source>
        <dbReference type="EMBL" id="KAE8391727.1"/>
    </source>
</evidence>
<gene>
    <name evidence="2" type="ORF">BDV23DRAFT_182311</name>
    <name evidence="3" type="ORF">ETB97_011456</name>
</gene>
<evidence type="ECO:0000256" key="1">
    <source>
        <dbReference type="SAM" id="Phobius"/>
    </source>
</evidence>
<accession>A0A5N7CCZ4</accession>
<proteinExistence type="predicted"/>
<dbReference type="Proteomes" id="UP000326877">
    <property type="component" value="Unassembled WGS sequence"/>
</dbReference>
<keyword evidence="1" id="KW-1133">Transmembrane helix</keyword>
<feature type="transmembrane region" description="Helical" evidence="1">
    <location>
        <begin position="31"/>
        <end position="53"/>
    </location>
</feature>
<sequence length="218" mass="25180">MDYDCAKKLNGSEEITRPNDVQRQRQCKKQVLTMVLVSLVLSVMTFATIRLIAVLNNDIRNPIHPNSGNPSNIFGDCGTTPTQARDQHCLFDAMSFSWLPSACYDEELVNQFLQLRNWTWSRDREGLDSVSSEEVLQGDITELFVTHEYHFFHCTYQWRKMHRGIERGVIDTYIADYGHTEHCEHMLAMNLAFDSVDTVIRMKFPKCQVVAGARGRRE</sequence>
<evidence type="ECO:0000313" key="4">
    <source>
        <dbReference type="Proteomes" id="UP000541154"/>
    </source>
</evidence>
<dbReference type="PANTHER" id="PTHR35896:SF3">
    <property type="entry name" value="MAJOR FACILITATOR SUPERFAMILY TRANSPORTER"/>
    <property type="match status" value="1"/>
</dbReference>
<dbReference type="Proteomes" id="UP000541154">
    <property type="component" value="Unassembled WGS sequence"/>
</dbReference>
<dbReference type="InterPro" id="IPR053008">
    <property type="entry name" value="Phomopsin_biosynth_assoc"/>
</dbReference>
<keyword evidence="4" id="KW-1185">Reference proteome</keyword>